<dbReference type="OrthoDB" id="5544992at2759"/>
<evidence type="ECO:0000313" key="2">
    <source>
        <dbReference type="Proteomes" id="UP001153076"/>
    </source>
</evidence>
<organism evidence="1 2">
    <name type="scientific">Carnegiea gigantea</name>
    <dbReference type="NCBI Taxonomy" id="171969"/>
    <lineage>
        <taxon>Eukaryota</taxon>
        <taxon>Viridiplantae</taxon>
        <taxon>Streptophyta</taxon>
        <taxon>Embryophyta</taxon>
        <taxon>Tracheophyta</taxon>
        <taxon>Spermatophyta</taxon>
        <taxon>Magnoliopsida</taxon>
        <taxon>eudicotyledons</taxon>
        <taxon>Gunneridae</taxon>
        <taxon>Pentapetalae</taxon>
        <taxon>Caryophyllales</taxon>
        <taxon>Cactineae</taxon>
        <taxon>Cactaceae</taxon>
        <taxon>Cactoideae</taxon>
        <taxon>Echinocereeae</taxon>
        <taxon>Carnegiea</taxon>
    </lineage>
</organism>
<keyword evidence="2" id="KW-1185">Reference proteome</keyword>
<evidence type="ECO:0000313" key="1">
    <source>
        <dbReference type="EMBL" id="KAJ8435890.1"/>
    </source>
</evidence>
<dbReference type="PANTHER" id="PTHR37610:SF6">
    <property type="entry name" value="GAG-POLYPEPTIDE OF LTR COPIA-TYPE-RELATED"/>
    <property type="match status" value="1"/>
</dbReference>
<dbReference type="PANTHER" id="PTHR37610">
    <property type="entry name" value="CCHC-TYPE DOMAIN-CONTAINING PROTEIN"/>
    <property type="match status" value="1"/>
</dbReference>
<proteinExistence type="predicted"/>
<dbReference type="Proteomes" id="UP001153076">
    <property type="component" value="Unassembled WGS sequence"/>
</dbReference>
<accession>A0A9Q1K331</accession>
<dbReference type="AlphaFoldDB" id="A0A9Q1K331"/>
<name>A0A9Q1K331_9CARY</name>
<protein>
    <submittedName>
        <fullName evidence="1">Uncharacterized protein</fullName>
    </submittedName>
</protein>
<gene>
    <name evidence="1" type="ORF">Cgig2_010923</name>
</gene>
<dbReference type="EMBL" id="JAKOGI010000378">
    <property type="protein sequence ID" value="KAJ8435890.1"/>
    <property type="molecule type" value="Genomic_DNA"/>
</dbReference>
<sequence length="154" mass="17717">MEIAMSTKRKLLIVHGTLGRPIDDQIKGEQWDACNNLVIDWIMNFIFESAAESILYIESAIAIWKQLQKRFSISNGLRKYKLNRDIYNLKQNRAPDCATRRLKGLGEHRDGLCHLVNSPLKQISSKLLSISNKVMNQLFDPKASSTFCEKEYKT</sequence>
<reference evidence="1" key="1">
    <citation type="submission" date="2022-04" db="EMBL/GenBank/DDBJ databases">
        <title>Carnegiea gigantea Genome sequencing and assembly v2.</title>
        <authorList>
            <person name="Copetti D."/>
            <person name="Sanderson M.J."/>
            <person name="Burquez A."/>
            <person name="Wojciechowski M.F."/>
        </authorList>
    </citation>
    <scope>NUCLEOTIDE SEQUENCE</scope>
    <source>
        <strain evidence="1">SGP5-SGP5p</strain>
        <tissue evidence="1">Aerial part</tissue>
    </source>
</reference>
<comment type="caution">
    <text evidence="1">The sequence shown here is derived from an EMBL/GenBank/DDBJ whole genome shotgun (WGS) entry which is preliminary data.</text>
</comment>